<feature type="transmembrane region" description="Helical" evidence="1">
    <location>
        <begin position="57"/>
        <end position="78"/>
    </location>
</feature>
<evidence type="ECO:0000313" key="3">
    <source>
        <dbReference type="EMBL" id="UTF52779.1"/>
    </source>
</evidence>
<evidence type="ECO:0000256" key="1">
    <source>
        <dbReference type="SAM" id="Phobius"/>
    </source>
</evidence>
<dbReference type="InterPro" id="IPR043717">
    <property type="entry name" value="DUF5658"/>
</dbReference>
<keyword evidence="4" id="KW-1185">Reference proteome</keyword>
<dbReference type="Proteomes" id="UP001056855">
    <property type="component" value="Chromosome"/>
</dbReference>
<dbReference type="Pfam" id="PF18902">
    <property type="entry name" value="DUF5658"/>
    <property type="match status" value="1"/>
</dbReference>
<keyword evidence="1" id="KW-0472">Membrane</keyword>
<feature type="domain" description="DUF5658" evidence="2">
    <location>
        <begin position="21"/>
        <end position="105"/>
    </location>
</feature>
<gene>
    <name evidence="3" type="ORF">NGM29_13430</name>
</gene>
<dbReference type="GeneID" id="73291066"/>
<evidence type="ECO:0000259" key="2">
    <source>
        <dbReference type="Pfam" id="PF18902"/>
    </source>
</evidence>
<accession>A0A9E7SSP2</accession>
<reference evidence="3" key="1">
    <citation type="submission" date="2022-06" db="EMBL/GenBank/DDBJ databases">
        <title>Diverse halophilic archaea isolated from saline environments.</title>
        <authorList>
            <person name="Cui H.-L."/>
        </authorList>
    </citation>
    <scope>NUCLEOTIDE SEQUENCE</scope>
    <source>
        <strain evidence="3">WLHS1</strain>
    </source>
</reference>
<keyword evidence="1" id="KW-1133">Transmembrane helix</keyword>
<dbReference type="AlphaFoldDB" id="A0A9E7SSP2"/>
<protein>
    <submittedName>
        <fullName evidence="3">DUF5658 family protein</fullName>
    </submittedName>
</protein>
<proteinExistence type="predicted"/>
<feature type="transmembrane region" description="Helical" evidence="1">
    <location>
        <begin position="85"/>
        <end position="106"/>
    </location>
</feature>
<name>A0A9E7SSP2_9EURY</name>
<keyword evidence="1" id="KW-0812">Transmembrane</keyword>
<evidence type="ECO:0000313" key="4">
    <source>
        <dbReference type="Proteomes" id="UP001056855"/>
    </source>
</evidence>
<dbReference type="KEGG" id="sawl:NGM29_13430"/>
<feature type="transmembrane region" description="Helical" evidence="1">
    <location>
        <begin position="17"/>
        <end position="37"/>
    </location>
</feature>
<dbReference type="EMBL" id="CP100355">
    <property type="protein sequence ID" value="UTF52779.1"/>
    <property type="molecule type" value="Genomic_DNA"/>
</dbReference>
<sequence length="109" mass="11436">MIQTHTVDLLEIDLDRAMWGLVAIALVADIATTAHGLEAGLTESNPIASDVIDGYGMAGMVVMKLGTVCLALACRTVLEKQYRAIVPAALAAPWLVAVCLNVYLIGVVA</sequence>
<dbReference type="RefSeq" id="WP_254156829.1">
    <property type="nucleotide sequence ID" value="NZ_CP100355.1"/>
</dbReference>
<organism evidence="3 4">
    <name type="scientific">Natronosalvus rutilus</name>
    <dbReference type="NCBI Taxonomy" id="2953753"/>
    <lineage>
        <taxon>Archaea</taxon>
        <taxon>Methanobacteriati</taxon>
        <taxon>Methanobacteriota</taxon>
        <taxon>Stenosarchaea group</taxon>
        <taxon>Halobacteria</taxon>
        <taxon>Halobacteriales</taxon>
        <taxon>Natrialbaceae</taxon>
        <taxon>Natronosalvus</taxon>
    </lineage>
</organism>